<dbReference type="Pfam" id="PF13582">
    <property type="entry name" value="Reprolysin_3"/>
    <property type="match status" value="1"/>
</dbReference>
<sequence length="600" mass="64363">MKGLQWLLAPALVAAALDAQAAPQTVDVLVLYTADAVAHRNGRDIDARIASYIEFANRAYEKSGVDLRMRLVHKQLLDWTQYRDVTSANLDRFKDDANVLRLREQYGADVVSLINLSADAGGGMFTCGIGYMGSAAKNSGTFYAWSKDMAFNLVGVDCGLNTFAHEAGHNMGLRHSFEQDQSEGYYRTGGANSHSGTYEWSRGYGVYGKFSTIMAYPHVYGAPVQAPFFSNPALTAADCANQACGEAGKADAVRALNAMAAQIAAYRPTKVAQPNPGQPTPPTPPQLPWCEKAELKGLIADPEFRSLNGWRGLYGASELSLVEAGQGCRDTVVQMDARSFDILVTPVAGLRSGGDYRLQGKLMLKAKGVRETAMLAILEEGADGRLSFQDTQAVSLSITGNEFTRFDKRFTYKPSAGARAVYVAAMTSSGASLLADEVQLSEWTDAAPQLPPAPARIAYGFEDGIAGWGGFYAQVRPSTFARSGRLALEAYGRSVAGSGAGVSLLGNVEGGKAYRVSATLALGRDSRVRGSVYGYLYVEDARGQGAYQSIGLRQTAGNTWTTLQGQVQLPAGNLKRVELILLGDQPAQSLFIDDVLVQRL</sequence>
<dbReference type="GO" id="GO:0008237">
    <property type="term" value="F:metallopeptidase activity"/>
    <property type="evidence" value="ECO:0007669"/>
    <property type="project" value="InterPro"/>
</dbReference>
<reference evidence="4 5" key="1">
    <citation type="submission" date="2019-07" db="EMBL/GenBank/DDBJ databases">
        <title>Pseudomonas mangiferae sp. nov., isolated from bark of mango tree in Thailand.</title>
        <authorList>
            <person name="Srisuk N."/>
            <person name="Anurat P."/>
        </authorList>
    </citation>
    <scope>NUCLEOTIDE SEQUENCE [LARGE SCALE GENOMIC DNA]</scope>
    <source>
        <strain evidence="4 5">DMKU_BBB3-04</strain>
    </source>
</reference>
<dbReference type="Gene3D" id="3.40.390.10">
    <property type="entry name" value="Collagenase (Catalytic Domain)"/>
    <property type="match status" value="1"/>
</dbReference>
<dbReference type="EMBL" id="VJOY01000005">
    <property type="protein sequence ID" value="TRX75243.1"/>
    <property type="molecule type" value="Genomic_DNA"/>
</dbReference>
<dbReference type="InterPro" id="IPR003305">
    <property type="entry name" value="CenC_carb-bd"/>
</dbReference>
<name>A0A553H0I5_9PSED</name>
<dbReference type="Proteomes" id="UP000315235">
    <property type="component" value="Unassembled WGS sequence"/>
</dbReference>
<keyword evidence="5" id="KW-1185">Reference proteome</keyword>
<evidence type="ECO:0000256" key="2">
    <source>
        <dbReference type="SAM" id="SignalP"/>
    </source>
</evidence>
<feature type="signal peptide" evidence="2">
    <location>
        <begin position="1"/>
        <end position="21"/>
    </location>
</feature>
<dbReference type="Gene3D" id="2.60.120.260">
    <property type="entry name" value="Galactose-binding domain-like"/>
    <property type="match status" value="1"/>
</dbReference>
<keyword evidence="1" id="KW-0378">Hydrolase</keyword>
<organism evidence="4 5">
    <name type="scientific">Pseudomonas mangiferae</name>
    <dbReference type="NCBI Taxonomy" id="2593654"/>
    <lineage>
        <taxon>Bacteria</taxon>
        <taxon>Pseudomonadati</taxon>
        <taxon>Pseudomonadota</taxon>
        <taxon>Gammaproteobacteria</taxon>
        <taxon>Pseudomonadales</taxon>
        <taxon>Pseudomonadaceae</taxon>
        <taxon>Pseudomonas</taxon>
    </lineage>
</organism>
<gene>
    <name evidence="4" type="ORF">FM069_09100</name>
</gene>
<dbReference type="SUPFAM" id="SSF55486">
    <property type="entry name" value="Metalloproteases ('zincins'), catalytic domain"/>
    <property type="match status" value="1"/>
</dbReference>
<dbReference type="OrthoDB" id="7053703at2"/>
<evidence type="ECO:0000313" key="5">
    <source>
        <dbReference type="Proteomes" id="UP000315235"/>
    </source>
</evidence>
<dbReference type="InterPro" id="IPR024079">
    <property type="entry name" value="MetalloPept_cat_dom_sf"/>
</dbReference>
<dbReference type="Pfam" id="PF02018">
    <property type="entry name" value="CBM_4_9"/>
    <property type="match status" value="1"/>
</dbReference>
<dbReference type="InterPro" id="IPR008979">
    <property type="entry name" value="Galactose-bd-like_sf"/>
</dbReference>
<evidence type="ECO:0000259" key="3">
    <source>
        <dbReference type="Pfam" id="PF02018"/>
    </source>
</evidence>
<protein>
    <submittedName>
        <fullName evidence="4">Carbohydrate-binding protein</fullName>
    </submittedName>
</protein>
<feature type="chain" id="PRO_5021962453" evidence="2">
    <location>
        <begin position="22"/>
        <end position="600"/>
    </location>
</feature>
<evidence type="ECO:0000256" key="1">
    <source>
        <dbReference type="ARBA" id="ARBA00022801"/>
    </source>
</evidence>
<dbReference type="AlphaFoldDB" id="A0A553H0I5"/>
<feature type="domain" description="CBM-cenC" evidence="3">
    <location>
        <begin position="459"/>
        <end position="581"/>
    </location>
</feature>
<proteinExistence type="predicted"/>
<accession>A0A553H0I5</accession>
<dbReference type="SUPFAM" id="SSF49785">
    <property type="entry name" value="Galactose-binding domain-like"/>
    <property type="match status" value="1"/>
</dbReference>
<comment type="caution">
    <text evidence="4">The sequence shown here is derived from an EMBL/GenBank/DDBJ whole genome shotgun (WGS) entry which is preliminary data.</text>
</comment>
<evidence type="ECO:0000313" key="4">
    <source>
        <dbReference type="EMBL" id="TRX75243.1"/>
    </source>
</evidence>
<dbReference type="GO" id="GO:0016798">
    <property type="term" value="F:hydrolase activity, acting on glycosyl bonds"/>
    <property type="evidence" value="ECO:0007669"/>
    <property type="project" value="InterPro"/>
</dbReference>
<keyword evidence="2" id="KW-0732">Signal</keyword>